<dbReference type="Gene3D" id="3.40.350.10">
    <property type="entry name" value="Creatinase/prolidase N-terminal domain"/>
    <property type="match status" value="1"/>
</dbReference>
<evidence type="ECO:0000313" key="3">
    <source>
        <dbReference type="EMBL" id="SMF09521.1"/>
    </source>
</evidence>
<dbReference type="InterPro" id="IPR050659">
    <property type="entry name" value="Peptidase_M24B"/>
</dbReference>
<keyword evidence="3" id="KW-0456">Lyase</keyword>
<dbReference type="GO" id="GO:0016829">
    <property type="term" value="F:lyase activity"/>
    <property type="evidence" value="ECO:0007669"/>
    <property type="project" value="UniProtKB-KW"/>
</dbReference>
<dbReference type="SUPFAM" id="SSF55920">
    <property type="entry name" value="Creatinase/aminopeptidase"/>
    <property type="match status" value="1"/>
</dbReference>
<feature type="domain" description="Peptidase M24" evidence="1">
    <location>
        <begin position="178"/>
        <end position="386"/>
    </location>
</feature>
<protein>
    <submittedName>
        <fullName evidence="3">Dimethylsulfoniopropionate lyase DddP</fullName>
    </submittedName>
</protein>
<proteinExistence type="predicted"/>
<dbReference type="STRING" id="560819.SAMN05428998_104246"/>
<keyword evidence="4" id="KW-1185">Reference proteome</keyword>
<dbReference type="Gene3D" id="3.90.230.10">
    <property type="entry name" value="Creatinase/methionine aminopeptidase superfamily"/>
    <property type="match status" value="1"/>
</dbReference>
<dbReference type="PANTHER" id="PTHR46112:SF2">
    <property type="entry name" value="XAA-PRO AMINOPEPTIDASE P-RELATED"/>
    <property type="match status" value="1"/>
</dbReference>
<dbReference type="AlphaFoldDB" id="A0A1Y6BLK4"/>
<dbReference type="Pfam" id="PF01321">
    <property type="entry name" value="Creatinase_N"/>
    <property type="match status" value="1"/>
</dbReference>
<dbReference type="EMBL" id="FWZX01000004">
    <property type="protein sequence ID" value="SMF09521.1"/>
    <property type="molecule type" value="Genomic_DNA"/>
</dbReference>
<organism evidence="3 4">
    <name type="scientific">Tistlia consotensis USBA 355</name>
    <dbReference type="NCBI Taxonomy" id="560819"/>
    <lineage>
        <taxon>Bacteria</taxon>
        <taxon>Pseudomonadati</taxon>
        <taxon>Pseudomonadota</taxon>
        <taxon>Alphaproteobacteria</taxon>
        <taxon>Rhodospirillales</taxon>
        <taxon>Rhodovibrionaceae</taxon>
        <taxon>Tistlia</taxon>
    </lineage>
</organism>
<dbReference type="InterPro" id="IPR036005">
    <property type="entry name" value="Creatinase/aminopeptidase-like"/>
</dbReference>
<dbReference type="InterPro" id="IPR000587">
    <property type="entry name" value="Creatinase_N"/>
</dbReference>
<dbReference type="InterPro" id="IPR000994">
    <property type="entry name" value="Pept_M24"/>
</dbReference>
<reference evidence="3 4" key="1">
    <citation type="submission" date="2017-04" db="EMBL/GenBank/DDBJ databases">
        <authorList>
            <person name="Afonso C.L."/>
            <person name="Miller P.J."/>
            <person name="Scott M.A."/>
            <person name="Spackman E."/>
            <person name="Goraichik I."/>
            <person name="Dimitrov K.M."/>
            <person name="Suarez D.L."/>
            <person name="Swayne D.E."/>
        </authorList>
    </citation>
    <scope>NUCLEOTIDE SEQUENCE [LARGE SCALE GENOMIC DNA]</scope>
    <source>
        <strain evidence="3 4">USBA 355</strain>
    </source>
</reference>
<accession>A0A1Y6BLK4</accession>
<dbReference type="RefSeq" id="WP_089229561.1">
    <property type="nucleotide sequence ID" value="NZ_FWZX01000004.1"/>
</dbReference>
<name>A0A1Y6BLK4_9PROT</name>
<dbReference type="PANTHER" id="PTHR46112">
    <property type="entry name" value="AMINOPEPTIDASE"/>
    <property type="match status" value="1"/>
</dbReference>
<dbReference type="InterPro" id="IPR029149">
    <property type="entry name" value="Creatin/AminoP/Spt16_N"/>
</dbReference>
<gene>
    <name evidence="3" type="ORF">SAMN05428998_104246</name>
</gene>
<evidence type="ECO:0000313" key="4">
    <source>
        <dbReference type="Proteomes" id="UP000192917"/>
    </source>
</evidence>
<sequence>MPDTAVRPVLDHPDLPRMRRTRLAKVRDELRRRDIGAILLYDPVNIRYATDSRNMAVWTLHNAVRYAFVPLEGPVVVFDFHNCEHLSDGLETVDEVRPATGWYWFGAGPEQQRRVVRWAAEIAALIRLHGGGNRRLAVDRLDPLGTRALEAEGIEILDGQEPMEMARHVKTPDEILAMRHAVAACEAGMAAMHAALRPGMTENELWSILHQVNIARGGEWIETRLLASGPRTNPWFQECGERVIEAGDLVSFDSDLIGPYGMCADISRSFLCGNGRASEEQRTLYALALEQIESNIALLKPGMSYREFAERSFRLPEIYRPNRYSVIFHGVGLCDEYPACVYLEDFETGGYDGLVVPGMTICMESYAGAVGGREGVKLEQQLLVTESGLEPLSSFPFEETLLPSRWL</sequence>
<feature type="domain" description="Creatinase N-terminal" evidence="2">
    <location>
        <begin position="22"/>
        <end position="140"/>
    </location>
</feature>
<dbReference type="Pfam" id="PF00557">
    <property type="entry name" value="Peptidase_M24"/>
    <property type="match status" value="1"/>
</dbReference>
<dbReference type="SUPFAM" id="SSF53092">
    <property type="entry name" value="Creatinase/prolidase N-terminal domain"/>
    <property type="match status" value="1"/>
</dbReference>
<evidence type="ECO:0000259" key="2">
    <source>
        <dbReference type="Pfam" id="PF01321"/>
    </source>
</evidence>
<dbReference type="CDD" id="cd01066">
    <property type="entry name" value="APP_MetAP"/>
    <property type="match status" value="1"/>
</dbReference>
<dbReference type="Proteomes" id="UP000192917">
    <property type="component" value="Unassembled WGS sequence"/>
</dbReference>
<evidence type="ECO:0000259" key="1">
    <source>
        <dbReference type="Pfam" id="PF00557"/>
    </source>
</evidence>